<protein>
    <submittedName>
        <fullName evidence="1">Uncharacterized protein</fullName>
    </submittedName>
</protein>
<organism evidence="1 2">
    <name type="scientific">Persea americana</name>
    <name type="common">Avocado</name>
    <dbReference type="NCBI Taxonomy" id="3435"/>
    <lineage>
        <taxon>Eukaryota</taxon>
        <taxon>Viridiplantae</taxon>
        <taxon>Streptophyta</taxon>
        <taxon>Embryophyta</taxon>
        <taxon>Tracheophyta</taxon>
        <taxon>Spermatophyta</taxon>
        <taxon>Magnoliopsida</taxon>
        <taxon>Magnoliidae</taxon>
        <taxon>Laurales</taxon>
        <taxon>Lauraceae</taxon>
        <taxon>Persea</taxon>
    </lineage>
</organism>
<name>A0ACC2MGY7_PERAE</name>
<evidence type="ECO:0000313" key="1">
    <source>
        <dbReference type="EMBL" id="KAJ8645027.1"/>
    </source>
</evidence>
<evidence type="ECO:0000313" key="2">
    <source>
        <dbReference type="Proteomes" id="UP001234297"/>
    </source>
</evidence>
<sequence length="1238" mass="137068">MARQCLLAVLPGEAESSQVNMAELDREAELGDVGRTPAEKSIEDLTKVNIDPADPNRFFLVGSQLPESEKAELLDLLVENKAVFAWTPYEMPGIDPAVICHELKVDPNHQPVLQKPRRTGVPQTEAVVEEVQKLLEAGPIKEVHYPQWLANTVVVKKKTGKWRVCVDCTDLNKACPKDSFPLPKIDQLIDATAGHDRMSFLDAYRGYHQIPLYAADQEKTIFITPRGTYCYKVMPFGLKNAGATYQRLVTKMFQPQLGKTVEVYIDDMVVKSKKSQDHLTDLRQIFGILHQYQLKLNASKCAFGVGSGKFLGSLVTRRGIEANPDQITAIQELQCPTSAKQVQRLTGMAAALNRFISRASDKCRPFFQLLRKGSKFQWTSDLISVLIREDDGQQRPIYYTSKTLLDAETRYLQLEKLALTLVSASRKLSHYFQTFTIVVVTEYPLKGLLRKADFSRRISKWAVELGQYDIRYQPRTAIKAQVLADFIVEFTPQSSAPTALDTELGGDRGAEVVTETEQERSWRELLDSSWKVFVDGSSTSKRAGAGVVLQSPEGLVIEQAVTLGFKASNNEAEYEALIAGLNSAKILEARSVVVFSDSQLVTSQLSGDYQARDDRMAAYLAHARGLLSQFERAEVRQIGRESNSHADALASLASAVEAGEKRTIEVETLQEPSIDLQQPRQLMCLDLGPSWMDPIIAYLKDDQLPEDRTEARKVRLKATRFWLSPDSKLYRKSFTGPYLQCVHPSKVDDFLYEIHEGICGSHIGGRSLAYRAISQGYWWPYMQKDAQLYARKCEKCQKFSHSLHQPAQDLSPLSSPWHFAQWSLDIVGPLHRTPGNKRTSSPDLEFPGLSFPTTEHSLIPTSSKASAKSTAFAISTPPRRIPRATVRPRSRTKCSSTELKRDSTEPKVDGQRSCQVFCGPTELLQGVPPRLPRSPLPTAWNQLFPLRSELCDQGLNDLNVARELDLAEERREAAAIRLAAYQQQLARGYNPKVKERRFAIGELVLKKTLPGDRDPNEGKLEPNWQGQNQISIKGDFSGKSLCIASGFTAARPSVRSINCPLGAIASFDRTIHIRVRYQYHPRGSAPLFRGPTVLSSVPAPALAAQPYAHQGPVSVPPSWRGASVQRANRPELGACTSSGGTAMHIRVRYQYHPRGSAPLFRGPTVLSSVPAPALAAQPYAHQGPVSVPPSRLGASVQRANRPELGACTSSGGTALCTSGSGISTTLVARRLCSEGQLS</sequence>
<dbReference type="EMBL" id="CM056810">
    <property type="protein sequence ID" value="KAJ8645027.1"/>
    <property type="molecule type" value="Genomic_DNA"/>
</dbReference>
<keyword evidence="2" id="KW-1185">Reference proteome</keyword>
<reference evidence="1 2" key="1">
    <citation type="journal article" date="2022" name="Hortic Res">
        <title>A haplotype resolved chromosomal level avocado genome allows analysis of novel avocado genes.</title>
        <authorList>
            <person name="Nath O."/>
            <person name="Fletcher S.J."/>
            <person name="Hayward A."/>
            <person name="Shaw L.M."/>
            <person name="Masouleh A.K."/>
            <person name="Furtado A."/>
            <person name="Henry R.J."/>
            <person name="Mitter N."/>
        </authorList>
    </citation>
    <scope>NUCLEOTIDE SEQUENCE [LARGE SCALE GENOMIC DNA]</scope>
    <source>
        <strain evidence="2">cv. Hass</strain>
    </source>
</reference>
<gene>
    <name evidence="1" type="ORF">MRB53_006775</name>
</gene>
<accession>A0ACC2MGY7</accession>
<comment type="caution">
    <text evidence="1">The sequence shown here is derived from an EMBL/GenBank/DDBJ whole genome shotgun (WGS) entry which is preliminary data.</text>
</comment>
<dbReference type="Proteomes" id="UP001234297">
    <property type="component" value="Chromosome 2"/>
</dbReference>
<proteinExistence type="predicted"/>